<evidence type="ECO:0000313" key="2">
    <source>
        <dbReference type="EMBL" id="CAA9998116.1"/>
    </source>
</evidence>
<reference evidence="2 3" key="1">
    <citation type="submission" date="2020-02" db="EMBL/GenBank/DDBJ databases">
        <authorList>
            <person name="Ferguson B K."/>
        </authorList>
    </citation>
    <scope>NUCLEOTIDE SEQUENCE [LARGE SCALE GENOMIC DNA]</scope>
</reference>
<evidence type="ECO:0000259" key="1">
    <source>
        <dbReference type="SMART" id="SM00460"/>
    </source>
</evidence>
<dbReference type="InterPro" id="IPR002931">
    <property type="entry name" value="Transglutaminase-like"/>
</dbReference>
<dbReference type="SMART" id="SM00460">
    <property type="entry name" value="TGc"/>
    <property type="match status" value="1"/>
</dbReference>
<gene>
    <name evidence="2" type="ORF">NTEN_LOCUS4410</name>
</gene>
<accession>A0A6H5G6A7</accession>
<dbReference type="EMBL" id="CADCXU010006558">
    <property type="protein sequence ID" value="CAA9998116.1"/>
    <property type="molecule type" value="Genomic_DNA"/>
</dbReference>
<name>A0A6H5G6A7_9HEMI</name>
<dbReference type="OrthoDB" id="437511at2759"/>
<dbReference type="InterPro" id="IPR013808">
    <property type="entry name" value="Transglutaminase_AS"/>
</dbReference>
<keyword evidence="3" id="KW-1185">Reference proteome</keyword>
<dbReference type="InterPro" id="IPR013783">
    <property type="entry name" value="Ig-like_fold"/>
</dbReference>
<protein>
    <recommendedName>
        <fullName evidence="1">Transglutaminase-like domain-containing protein</fullName>
    </recommendedName>
</protein>
<organism evidence="2 3">
    <name type="scientific">Nesidiocoris tenuis</name>
    <dbReference type="NCBI Taxonomy" id="355587"/>
    <lineage>
        <taxon>Eukaryota</taxon>
        <taxon>Metazoa</taxon>
        <taxon>Ecdysozoa</taxon>
        <taxon>Arthropoda</taxon>
        <taxon>Hexapoda</taxon>
        <taxon>Insecta</taxon>
        <taxon>Pterygota</taxon>
        <taxon>Neoptera</taxon>
        <taxon>Paraneoptera</taxon>
        <taxon>Hemiptera</taxon>
        <taxon>Heteroptera</taxon>
        <taxon>Panheteroptera</taxon>
        <taxon>Cimicomorpha</taxon>
        <taxon>Miridae</taxon>
        <taxon>Dicyphina</taxon>
        <taxon>Nesidiocoris</taxon>
    </lineage>
</organism>
<dbReference type="InterPro" id="IPR038765">
    <property type="entry name" value="Papain-like_cys_pep_sf"/>
</dbReference>
<dbReference type="Gene3D" id="2.60.40.10">
    <property type="entry name" value="Immunoglobulins"/>
    <property type="match status" value="1"/>
</dbReference>
<dbReference type="GO" id="GO:0003810">
    <property type="term" value="F:protein-glutamine gamma-glutamyltransferase activity"/>
    <property type="evidence" value="ECO:0007669"/>
    <property type="project" value="InterPro"/>
</dbReference>
<dbReference type="PANTHER" id="PTHR11590">
    <property type="entry name" value="PROTEIN-GLUTAMINE GAMMA-GLUTAMYLTRANSFERASE"/>
    <property type="match status" value="1"/>
</dbReference>
<dbReference type="Proteomes" id="UP000479000">
    <property type="component" value="Unassembled WGS sequence"/>
</dbReference>
<dbReference type="Pfam" id="PF01841">
    <property type="entry name" value="Transglut_core"/>
    <property type="match status" value="1"/>
</dbReference>
<feature type="domain" description="Transglutaminase-like" evidence="1">
    <location>
        <begin position="150"/>
        <end position="234"/>
    </location>
</feature>
<proteinExistence type="predicted"/>
<dbReference type="PANTHER" id="PTHR11590:SF69">
    <property type="entry name" value="RE08173P"/>
    <property type="match status" value="1"/>
</dbReference>
<dbReference type="SUPFAM" id="SSF54001">
    <property type="entry name" value="Cysteine proteinases"/>
    <property type="match status" value="1"/>
</dbReference>
<dbReference type="AlphaFoldDB" id="A0A6H5G6A7"/>
<dbReference type="SUPFAM" id="SSF49309">
    <property type="entry name" value="Transglutaminase, two C-terminal domains"/>
    <property type="match status" value="1"/>
</dbReference>
<dbReference type="InterPro" id="IPR036238">
    <property type="entry name" value="Transglutaminase_C_sf"/>
</dbReference>
<dbReference type="PROSITE" id="PS00547">
    <property type="entry name" value="TRANSGLUTAMINASES"/>
    <property type="match status" value="1"/>
</dbReference>
<dbReference type="InterPro" id="IPR036985">
    <property type="entry name" value="Transglutaminase-like_sf"/>
</dbReference>
<dbReference type="Gene3D" id="3.90.260.10">
    <property type="entry name" value="Transglutaminase-like"/>
    <property type="match status" value="1"/>
</dbReference>
<evidence type="ECO:0000313" key="3">
    <source>
        <dbReference type="Proteomes" id="UP000479000"/>
    </source>
</evidence>
<sequence>MSWNCSGNVCWRPWRRRSPSPWRRRSMNLPRPPTVSHESYNVGMPTCADNTQYPHILVHVGLNSEFPNHGQGTLVAVPLVPKTSNAPKHNKYNWAALYEGGVDNTISVQINSPDDNGVVAGNWTEDFGGGTDPWSWVGSKAILQKYFAKKKPVKYGQCWVFAGVLTTVCRALGIPARPITCYSCGHDTKNSLTLDYFFDENGKSMEELQQESIWLVLTDLTDKPIVGQAVRVNASFVNPLPITVAKGFLTLEGGGVIKNNKIKIEKGAWTTRNTSYFDTQMFDTIRLNGSIGIILKSRIGTELQKKLLLTHIYPESLPEQVSALMKVA</sequence>
<dbReference type="InterPro" id="IPR050779">
    <property type="entry name" value="Transglutaminase"/>
</dbReference>